<dbReference type="AlphaFoldDB" id="A0A2S0VQ15"/>
<keyword evidence="2" id="KW-1277">Toxin-antitoxin system</keyword>
<dbReference type="Proteomes" id="UP000244441">
    <property type="component" value="Chromosome"/>
</dbReference>
<evidence type="ECO:0000256" key="2">
    <source>
        <dbReference type="ARBA" id="ARBA00022649"/>
    </source>
</evidence>
<comment type="similarity">
    <text evidence="1">Belongs to the RelE toxin family.</text>
</comment>
<dbReference type="KEGG" id="cate:C2869_07435"/>
<sequence length="91" mass="10931">MAWKIEWDDHALKDLKKLDKQTQKDIVKYLKTRISTADSPRQFGKSLVGDKIGLWRYRVKDYRIICKIEDDRLVVVVLRTSHRKNVYRLDI</sequence>
<evidence type="ECO:0000256" key="1">
    <source>
        <dbReference type="ARBA" id="ARBA00006226"/>
    </source>
</evidence>
<dbReference type="Gene3D" id="3.30.2310.20">
    <property type="entry name" value="RelE-like"/>
    <property type="match status" value="1"/>
</dbReference>
<evidence type="ECO:0000313" key="4">
    <source>
        <dbReference type="Proteomes" id="UP000244441"/>
    </source>
</evidence>
<dbReference type="RefSeq" id="WP_108602343.1">
    <property type="nucleotide sequence ID" value="NZ_CP026604.1"/>
</dbReference>
<dbReference type="PANTHER" id="PTHR35601:SF1">
    <property type="entry name" value="TOXIN RELE"/>
    <property type="match status" value="1"/>
</dbReference>
<name>A0A2S0VQ15_9ALTE</name>
<accession>A0A2S0VQ15</accession>
<dbReference type="InterPro" id="IPR007712">
    <property type="entry name" value="RelE/ParE_toxin"/>
</dbReference>
<dbReference type="SUPFAM" id="SSF143011">
    <property type="entry name" value="RelE-like"/>
    <property type="match status" value="1"/>
</dbReference>
<dbReference type="Pfam" id="PF05016">
    <property type="entry name" value="ParE_toxin"/>
    <property type="match status" value="1"/>
</dbReference>
<dbReference type="OrthoDB" id="5570653at2"/>
<evidence type="ECO:0000313" key="3">
    <source>
        <dbReference type="EMBL" id="AWB66272.1"/>
    </source>
</evidence>
<dbReference type="NCBIfam" id="TIGR02385">
    <property type="entry name" value="RelE_StbE"/>
    <property type="match status" value="1"/>
</dbReference>
<proteinExistence type="inferred from homology"/>
<reference evidence="3 4" key="1">
    <citation type="submission" date="2018-01" db="EMBL/GenBank/DDBJ databases">
        <title>Genome sequence of a Cantenovulum-like bacteria.</title>
        <authorList>
            <person name="Tan W.R."/>
            <person name="Lau N.-S."/>
            <person name="Go F."/>
            <person name="Amirul A.-A.A."/>
        </authorList>
    </citation>
    <scope>NUCLEOTIDE SEQUENCE [LARGE SCALE GENOMIC DNA]</scope>
    <source>
        <strain evidence="3 4">CCB-QB4</strain>
    </source>
</reference>
<organism evidence="3 4">
    <name type="scientific">Saccharobesus litoralis</name>
    <dbReference type="NCBI Taxonomy" id="2172099"/>
    <lineage>
        <taxon>Bacteria</taxon>
        <taxon>Pseudomonadati</taxon>
        <taxon>Pseudomonadota</taxon>
        <taxon>Gammaproteobacteria</taxon>
        <taxon>Alteromonadales</taxon>
        <taxon>Alteromonadaceae</taxon>
        <taxon>Saccharobesus</taxon>
    </lineage>
</organism>
<dbReference type="EMBL" id="CP026604">
    <property type="protein sequence ID" value="AWB66272.1"/>
    <property type="molecule type" value="Genomic_DNA"/>
</dbReference>
<dbReference type="InterPro" id="IPR035093">
    <property type="entry name" value="RelE/ParE_toxin_dom_sf"/>
</dbReference>
<keyword evidence="4" id="KW-1185">Reference proteome</keyword>
<gene>
    <name evidence="3" type="ORF">C2869_07435</name>
</gene>
<dbReference type="PANTHER" id="PTHR35601">
    <property type="entry name" value="TOXIN RELE"/>
    <property type="match status" value="1"/>
</dbReference>
<protein>
    <submittedName>
        <fullName evidence="3">Type II toxin-antitoxin system mRNA interferase toxin, RelE/StbE family</fullName>
    </submittedName>
</protein>